<reference evidence="1" key="1">
    <citation type="submission" date="2020-02" db="EMBL/GenBank/DDBJ databases">
        <authorList>
            <person name="Scholz U."/>
            <person name="Mascher M."/>
            <person name="Fiebig A."/>
        </authorList>
    </citation>
    <scope>NUCLEOTIDE SEQUENCE</scope>
</reference>
<dbReference type="Proteomes" id="UP000663760">
    <property type="component" value="Chromosome 18"/>
</dbReference>
<organism evidence="1 2">
    <name type="scientific">Spirodela intermedia</name>
    <name type="common">Intermediate duckweed</name>
    <dbReference type="NCBI Taxonomy" id="51605"/>
    <lineage>
        <taxon>Eukaryota</taxon>
        <taxon>Viridiplantae</taxon>
        <taxon>Streptophyta</taxon>
        <taxon>Embryophyta</taxon>
        <taxon>Tracheophyta</taxon>
        <taxon>Spermatophyta</taxon>
        <taxon>Magnoliopsida</taxon>
        <taxon>Liliopsida</taxon>
        <taxon>Araceae</taxon>
        <taxon>Lemnoideae</taxon>
        <taxon>Spirodela</taxon>
    </lineage>
</organism>
<evidence type="ECO:0000313" key="1">
    <source>
        <dbReference type="EMBL" id="CAA7411080.1"/>
    </source>
</evidence>
<name>A0A7I8LMP1_SPIIN</name>
<protein>
    <submittedName>
        <fullName evidence="1">Uncharacterized protein</fullName>
    </submittedName>
</protein>
<accession>A0A7I8LMP1</accession>
<dbReference type="AlphaFoldDB" id="A0A7I8LMP1"/>
<proteinExistence type="predicted"/>
<evidence type="ECO:0000313" key="2">
    <source>
        <dbReference type="Proteomes" id="UP000663760"/>
    </source>
</evidence>
<gene>
    <name evidence="1" type="ORF">SI8410_18021758</name>
</gene>
<keyword evidence="2" id="KW-1185">Reference proteome</keyword>
<sequence length="78" mass="8962">MIAVSRSTLLVRTISHIRRHHHPDPTTRTIDPTDVTKDMTRETFWVTELTLPDERSSINEQSISHEIAMIPTVTTNIL</sequence>
<dbReference type="EMBL" id="LR746281">
    <property type="protein sequence ID" value="CAA7411080.1"/>
    <property type="molecule type" value="Genomic_DNA"/>
</dbReference>